<dbReference type="FunFam" id="4.10.280.10:FF:000032">
    <property type="entry name" value="Transcription factor bHLH123 family"/>
    <property type="match status" value="1"/>
</dbReference>
<proteinExistence type="predicted"/>
<evidence type="ECO:0000256" key="2">
    <source>
        <dbReference type="ARBA" id="ARBA00011738"/>
    </source>
</evidence>
<evidence type="ECO:0000256" key="6">
    <source>
        <dbReference type="ARBA" id="ARBA00023242"/>
    </source>
</evidence>
<dbReference type="CDD" id="cd11393">
    <property type="entry name" value="bHLH_AtbHLH_like"/>
    <property type="match status" value="1"/>
</dbReference>
<dbReference type="GO" id="GO:0000978">
    <property type="term" value="F:RNA polymerase II cis-regulatory region sequence-specific DNA binding"/>
    <property type="evidence" value="ECO:0007669"/>
    <property type="project" value="TreeGrafter"/>
</dbReference>
<dbReference type="GO" id="GO:0046983">
    <property type="term" value="F:protein dimerization activity"/>
    <property type="evidence" value="ECO:0007669"/>
    <property type="project" value="InterPro"/>
</dbReference>
<dbReference type="GO" id="GO:0005634">
    <property type="term" value="C:nucleus"/>
    <property type="evidence" value="ECO:0007669"/>
    <property type="project" value="UniProtKB-SubCell"/>
</dbReference>
<keyword evidence="5" id="KW-0804">Transcription</keyword>
<dbReference type="Proteomes" id="UP000595140">
    <property type="component" value="Unassembled WGS sequence"/>
</dbReference>
<evidence type="ECO:0000259" key="7">
    <source>
        <dbReference type="PROSITE" id="PS50888"/>
    </source>
</evidence>
<keyword evidence="9" id="KW-1185">Reference proteome</keyword>
<dbReference type="AlphaFoldDB" id="A0A484KYW3"/>
<dbReference type="EMBL" id="OOIL02000635">
    <property type="protein sequence ID" value="VFQ67622.1"/>
    <property type="molecule type" value="Genomic_DNA"/>
</dbReference>
<dbReference type="PANTHER" id="PTHR16223:SF53">
    <property type="entry name" value="TRANSCRIPTION FACTOR BHLH68-LIKE"/>
    <property type="match status" value="1"/>
</dbReference>
<evidence type="ECO:0000256" key="3">
    <source>
        <dbReference type="ARBA" id="ARBA00023015"/>
    </source>
</evidence>
<organism evidence="8 9">
    <name type="scientific">Cuscuta campestris</name>
    <dbReference type="NCBI Taxonomy" id="132261"/>
    <lineage>
        <taxon>Eukaryota</taxon>
        <taxon>Viridiplantae</taxon>
        <taxon>Streptophyta</taxon>
        <taxon>Embryophyta</taxon>
        <taxon>Tracheophyta</taxon>
        <taxon>Spermatophyta</taxon>
        <taxon>Magnoliopsida</taxon>
        <taxon>eudicotyledons</taxon>
        <taxon>Gunneridae</taxon>
        <taxon>Pentapetalae</taxon>
        <taxon>asterids</taxon>
        <taxon>lamiids</taxon>
        <taxon>Solanales</taxon>
        <taxon>Convolvulaceae</taxon>
        <taxon>Cuscuteae</taxon>
        <taxon>Cuscuta</taxon>
        <taxon>Cuscuta subgen. Grammica</taxon>
        <taxon>Cuscuta sect. Cleistogrammica</taxon>
    </lineage>
</organism>
<evidence type="ECO:0000256" key="5">
    <source>
        <dbReference type="ARBA" id="ARBA00023163"/>
    </source>
</evidence>
<keyword evidence="3" id="KW-0805">Transcription regulation</keyword>
<dbReference type="GO" id="GO:0000981">
    <property type="term" value="F:DNA-binding transcription factor activity, RNA polymerase II-specific"/>
    <property type="evidence" value="ECO:0007669"/>
    <property type="project" value="TreeGrafter"/>
</dbReference>
<protein>
    <recommendedName>
        <fullName evidence="7">BHLH domain-containing protein</fullName>
    </recommendedName>
</protein>
<dbReference type="PROSITE" id="PS50888">
    <property type="entry name" value="BHLH"/>
    <property type="match status" value="1"/>
</dbReference>
<evidence type="ECO:0000313" key="9">
    <source>
        <dbReference type="Proteomes" id="UP000595140"/>
    </source>
</evidence>
<keyword evidence="6" id="KW-0539">Nucleus</keyword>
<evidence type="ECO:0000256" key="1">
    <source>
        <dbReference type="ARBA" id="ARBA00004123"/>
    </source>
</evidence>
<keyword evidence="4" id="KW-0238">DNA-binding</keyword>
<dbReference type="InterPro" id="IPR045843">
    <property type="entry name" value="IND-like"/>
</dbReference>
<dbReference type="InterPro" id="IPR045239">
    <property type="entry name" value="bHLH95_bHLH"/>
</dbReference>
<evidence type="ECO:0000313" key="8">
    <source>
        <dbReference type="EMBL" id="VFQ67622.1"/>
    </source>
</evidence>
<dbReference type="Gene3D" id="4.10.280.10">
    <property type="entry name" value="Helix-loop-helix DNA-binding domain"/>
    <property type="match status" value="1"/>
</dbReference>
<reference evidence="8 9" key="1">
    <citation type="submission" date="2018-04" db="EMBL/GenBank/DDBJ databases">
        <authorList>
            <person name="Vogel A."/>
        </authorList>
    </citation>
    <scope>NUCLEOTIDE SEQUENCE [LARGE SCALE GENOMIC DNA]</scope>
</reference>
<gene>
    <name evidence="8" type="ORF">CCAM_LOCUS9398</name>
</gene>
<name>A0A484KYW3_9ASTE</name>
<feature type="domain" description="BHLH" evidence="7">
    <location>
        <begin position="96"/>
        <end position="145"/>
    </location>
</feature>
<dbReference type="SUPFAM" id="SSF47459">
    <property type="entry name" value="HLH, helix-loop-helix DNA-binding domain"/>
    <property type="match status" value="1"/>
</dbReference>
<comment type="subcellular location">
    <subcellularLocation>
        <location evidence="1">Nucleus</location>
    </subcellularLocation>
</comment>
<sequence>MTQMETAFGIVQLFLGGSSSAAVAERKEQEEWVGPQPPGHGCPTTTTAISNQPINIINSSSARSSYKCNNKLASGGAPSKKPRVQQGATVAGAASSSAASQSISFKVRKEKLGDRITALHQLVSPFGKTDTASVLLETIGYVRFLQSQIEALSLPYLATATPESHQQSMVLSSEESKKDLKSKGLCLVPISSMLHVGVDDNGEDYWAAATIGGVFR</sequence>
<dbReference type="InterPro" id="IPR011598">
    <property type="entry name" value="bHLH_dom"/>
</dbReference>
<dbReference type="PANTHER" id="PTHR16223">
    <property type="entry name" value="TRANSCRIPTION FACTOR BHLH83-RELATED"/>
    <property type="match status" value="1"/>
</dbReference>
<comment type="subunit">
    <text evidence="2">Homodimer.</text>
</comment>
<dbReference type="InterPro" id="IPR036638">
    <property type="entry name" value="HLH_DNA-bd_sf"/>
</dbReference>
<dbReference type="OrthoDB" id="1839773at2759"/>
<accession>A0A484KYW3</accession>
<evidence type="ECO:0000256" key="4">
    <source>
        <dbReference type="ARBA" id="ARBA00023125"/>
    </source>
</evidence>